<evidence type="ECO:0000256" key="4">
    <source>
        <dbReference type="ARBA" id="ARBA00050552"/>
    </source>
</evidence>
<evidence type="ECO:0000256" key="7">
    <source>
        <dbReference type="ARBA" id="ARBA00074804"/>
    </source>
</evidence>
<protein>
    <recommendedName>
        <fullName evidence="7">Beta-ureidopropionase</fullName>
        <ecNumber evidence="6">3.5.1.6</ecNumber>
    </recommendedName>
    <alternativeName>
        <fullName evidence="8">N-carbamoyl-beta-alanine amidohydrolase</fullName>
    </alternativeName>
</protein>
<dbReference type="GO" id="GO:0003837">
    <property type="term" value="F:beta-ureidopropionase activity"/>
    <property type="evidence" value="ECO:0007669"/>
    <property type="project" value="UniProtKB-EC"/>
</dbReference>
<comment type="caution">
    <text evidence="10">The sequence shown here is derived from an EMBL/GenBank/DDBJ whole genome shotgun (WGS) entry which is preliminary data.</text>
</comment>
<dbReference type="PROSITE" id="PS50263">
    <property type="entry name" value="CN_HYDROLASE"/>
    <property type="match status" value="1"/>
</dbReference>
<dbReference type="CDD" id="cd07587">
    <property type="entry name" value="ML_beta-AS"/>
    <property type="match status" value="1"/>
</dbReference>
<evidence type="ECO:0000259" key="9">
    <source>
        <dbReference type="PROSITE" id="PS50263"/>
    </source>
</evidence>
<evidence type="ECO:0000256" key="2">
    <source>
        <dbReference type="ARBA" id="ARBA00022801"/>
    </source>
</evidence>
<dbReference type="AlphaFoldDB" id="A0AAN7YMM5"/>
<dbReference type="Gene3D" id="3.60.110.10">
    <property type="entry name" value="Carbon-nitrogen hydrolase"/>
    <property type="match status" value="1"/>
</dbReference>
<dbReference type="Pfam" id="PF00795">
    <property type="entry name" value="CN_hydrolase"/>
    <property type="match status" value="1"/>
</dbReference>
<gene>
    <name evidence="10" type="ORF">RB653_001991</name>
</gene>
<dbReference type="InterPro" id="IPR036526">
    <property type="entry name" value="C-N_Hydrolase_sf"/>
</dbReference>
<evidence type="ECO:0000256" key="8">
    <source>
        <dbReference type="ARBA" id="ARBA00075038"/>
    </source>
</evidence>
<dbReference type="Proteomes" id="UP001344447">
    <property type="component" value="Unassembled WGS sequence"/>
</dbReference>
<comment type="catalytic activity">
    <reaction evidence="4">
        <text>3-(carbamoylamino)-2-methylpropanoate + H2O + 2 H(+) = (R)-3-amino-2-methylpropanoate + NH4(+) + CO2</text>
        <dbReference type="Rhea" id="RHEA:37339"/>
        <dbReference type="ChEBI" id="CHEBI:15377"/>
        <dbReference type="ChEBI" id="CHEBI:15378"/>
        <dbReference type="ChEBI" id="CHEBI:16526"/>
        <dbReference type="ChEBI" id="CHEBI:28938"/>
        <dbReference type="ChEBI" id="CHEBI:57731"/>
        <dbReference type="ChEBI" id="CHEBI:74414"/>
        <dbReference type="EC" id="3.5.1.6"/>
    </reaction>
</comment>
<dbReference type="EMBL" id="JAVFKY010000004">
    <property type="protein sequence ID" value="KAK5577054.1"/>
    <property type="molecule type" value="Genomic_DNA"/>
</dbReference>
<evidence type="ECO:0000313" key="10">
    <source>
        <dbReference type="EMBL" id="KAK5577054.1"/>
    </source>
</evidence>
<keyword evidence="2" id="KW-0378">Hydrolase</keyword>
<comment type="similarity">
    <text evidence="5">Belongs to the carbon-nitrogen hydrolase superfamily. BUP family.</text>
</comment>
<evidence type="ECO:0000256" key="6">
    <source>
        <dbReference type="ARBA" id="ARBA00066985"/>
    </source>
</evidence>
<name>A0AAN7YMM5_9MYCE</name>
<accession>A0AAN7YMM5</accession>
<feature type="domain" description="CN hydrolase" evidence="9">
    <location>
        <begin position="75"/>
        <end position="347"/>
    </location>
</feature>
<comment type="catalytic activity">
    <reaction evidence="3">
        <text>3-(carbamoylamino)propanoate + H2O + 2 H(+) = beta-alanine + NH4(+) + CO2</text>
        <dbReference type="Rhea" id="RHEA:11184"/>
        <dbReference type="ChEBI" id="CHEBI:11892"/>
        <dbReference type="ChEBI" id="CHEBI:15377"/>
        <dbReference type="ChEBI" id="CHEBI:15378"/>
        <dbReference type="ChEBI" id="CHEBI:16526"/>
        <dbReference type="ChEBI" id="CHEBI:28938"/>
        <dbReference type="ChEBI" id="CHEBI:57966"/>
        <dbReference type="EC" id="3.5.1.6"/>
    </reaction>
</comment>
<dbReference type="SUPFAM" id="SSF56317">
    <property type="entry name" value="Carbon-nitrogen hydrolase"/>
    <property type="match status" value="1"/>
</dbReference>
<comment type="pathway">
    <text evidence="1">Amino-acid biosynthesis; beta-alanine biosynthesis.</text>
</comment>
<proteinExistence type="inferred from homology"/>
<evidence type="ECO:0000256" key="3">
    <source>
        <dbReference type="ARBA" id="ARBA00050540"/>
    </source>
</evidence>
<dbReference type="EC" id="3.5.1.6" evidence="6"/>
<dbReference type="PANTHER" id="PTHR43674:SF2">
    <property type="entry name" value="BETA-UREIDOPROPIONASE"/>
    <property type="match status" value="1"/>
</dbReference>
<evidence type="ECO:0000313" key="11">
    <source>
        <dbReference type="Proteomes" id="UP001344447"/>
    </source>
</evidence>
<organism evidence="10 11">
    <name type="scientific">Dictyostelium firmibasis</name>
    <dbReference type="NCBI Taxonomy" id="79012"/>
    <lineage>
        <taxon>Eukaryota</taxon>
        <taxon>Amoebozoa</taxon>
        <taxon>Evosea</taxon>
        <taxon>Eumycetozoa</taxon>
        <taxon>Dictyostelia</taxon>
        <taxon>Dictyosteliales</taxon>
        <taxon>Dictyosteliaceae</taxon>
        <taxon>Dictyostelium</taxon>
    </lineage>
</organism>
<reference evidence="10 11" key="1">
    <citation type="submission" date="2023-11" db="EMBL/GenBank/DDBJ databases">
        <title>Dfirmibasis_genome.</title>
        <authorList>
            <person name="Edelbroek B."/>
            <person name="Kjellin J."/>
            <person name="Jerlstrom-Hultqvist J."/>
            <person name="Soderbom F."/>
        </authorList>
    </citation>
    <scope>NUCLEOTIDE SEQUENCE [LARGE SCALE GENOMIC DNA]</scope>
    <source>
        <strain evidence="10 11">TNS-C-14</strain>
    </source>
</reference>
<dbReference type="PANTHER" id="PTHR43674">
    <property type="entry name" value="NITRILASE C965.09-RELATED"/>
    <property type="match status" value="1"/>
</dbReference>
<sequence>MSKQFKSVQETLEKYIPAEELSEVKRILYGYNRGQHVKSIPICQEALDLANKNNFEIVASKVEAEPEQLRKPRIVRLGIIQNSIGAETTAPVQDQYLAIEAKIEKMIDAAGAMGVNVLCLQETWHMPFAFCTRERYPWVEFAESATTGQSIKFIQRMARKYNMVIISPMLERDEVHAGTIHNTAVVVGNNGNIIGKSRKNHIPRTGDFNESTYYMESTLGHPVFETIYGKIGINICYGRHHNLNWLAYGLNGAEIVFNPSATVGELSEPMWGVEARNAAMTNNYFVGSINRVGTEYFPNEFTSGNGKPAHKDFGHFYGSSYFSSPDNCCTPSLSRVSDGLNISEVDLNLCQQVKDKWNFQMTGRYELYAKFLEDYIKPNYQPNIIRDPSMK</sequence>
<dbReference type="GO" id="GO:0033396">
    <property type="term" value="P:beta-alanine biosynthetic process via 3-ureidopropionate"/>
    <property type="evidence" value="ECO:0007669"/>
    <property type="project" value="TreeGrafter"/>
</dbReference>
<evidence type="ECO:0000256" key="1">
    <source>
        <dbReference type="ARBA" id="ARBA00004668"/>
    </source>
</evidence>
<keyword evidence="11" id="KW-1185">Reference proteome</keyword>
<evidence type="ECO:0000256" key="5">
    <source>
        <dbReference type="ARBA" id="ARBA00061249"/>
    </source>
</evidence>
<dbReference type="InterPro" id="IPR050345">
    <property type="entry name" value="Aliph_Amidase/BUP"/>
</dbReference>
<dbReference type="FunFam" id="3.60.110.10:FF:000008">
    <property type="entry name" value="Beta-alanine synthase"/>
    <property type="match status" value="1"/>
</dbReference>
<dbReference type="InterPro" id="IPR003010">
    <property type="entry name" value="C-N_Hydrolase"/>
</dbReference>